<dbReference type="Gene3D" id="3.40.50.620">
    <property type="entry name" value="HUPs"/>
    <property type="match status" value="1"/>
</dbReference>
<dbReference type="PANTHER" id="PTHR30336">
    <property type="entry name" value="INNER MEMBRANE PROTEIN, PROBABLE PERMEASE"/>
    <property type="match status" value="1"/>
</dbReference>
<sequence length="160" mass="17413">MRIILLLGAAVWADGPSPTLRRRTEHAARLYHAGRAEVIVACGGAGATGDTEAATAARLLRELGVPEKAIRLEDTSRTTWENIAHALPICRDIGATDILLVSDRYHLPRARLAAWRLGVHARGNGPGWDGTARRHRLSMILRELPALVKYALGPRPNGPR</sequence>
<name>A0A1Y5T3I1_9RHOB</name>
<dbReference type="RefSeq" id="WP_085879106.1">
    <property type="nucleotide sequence ID" value="NZ_FWFZ01000009.1"/>
</dbReference>
<protein>
    <recommendedName>
        <fullName evidence="1">DUF218 domain-containing protein</fullName>
    </recommendedName>
</protein>
<dbReference type="InterPro" id="IPR014729">
    <property type="entry name" value="Rossmann-like_a/b/a_fold"/>
</dbReference>
<dbReference type="InterPro" id="IPR051599">
    <property type="entry name" value="Cell_Envelope_Assoc"/>
</dbReference>
<gene>
    <name evidence="2" type="ORF">ROA7023_02258</name>
</gene>
<proteinExistence type="predicted"/>
<dbReference type="AlphaFoldDB" id="A0A1Y5T3I1"/>
<dbReference type="EMBL" id="FWFZ01000009">
    <property type="protein sequence ID" value="SLN51468.1"/>
    <property type="molecule type" value="Genomic_DNA"/>
</dbReference>
<dbReference type="Proteomes" id="UP000193900">
    <property type="component" value="Unassembled WGS sequence"/>
</dbReference>
<dbReference type="InterPro" id="IPR003848">
    <property type="entry name" value="DUF218"/>
</dbReference>
<accession>A0A1Y5T3I1</accession>
<feature type="domain" description="DUF218" evidence="1">
    <location>
        <begin position="3"/>
        <end position="119"/>
    </location>
</feature>
<keyword evidence="3" id="KW-1185">Reference proteome</keyword>
<organism evidence="2 3">
    <name type="scientific">Roseisalinus antarcticus</name>
    <dbReference type="NCBI Taxonomy" id="254357"/>
    <lineage>
        <taxon>Bacteria</taxon>
        <taxon>Pseudomonadati</taxon>
        <taxon>Pseudomonadota</taxon>
        <taxon>Alphaproteobacteria</taxon>
        <taxon>Rhodobacterales</taxon>
        <taxon>Roseobacteraceae</taxon>
        <taxon>Roseisalinus</taxon>
    </lineage>
</organism>
<dbReference type="CDD" id="cd06259">
    <property type="entry name" value="YdcF-like"/>
    <property type="match status" value="1"/>
</dbReference>
<dbReference type="Pfam" id="PF02698">
    <property type="entry name" value="DUF218"/>
    <property type="match status" value="1"/>
</dbReference>
<dbReference type="PANTHER" id="PTHR30336:SF20">
    <property type="entry name" value="DUF218 DOMAIN-CONTAINING PROTEIN"/>
    <property type="match status" value="1"/>
</dbReference>
<evidence type="ECO:0000259" key="1">
    <source>
        <dbReference type="Pfam" id="PF02698"/>
    </source>
</evidence>
<evidence type="ECO:0000313" key="2">
    <source>
        <dbReference type="EMBL" id="SLN51468.1"/>
    </source>
</evidence>
<dbReference type="GO" id="GO:0005886">
    <property type="term" value="C:plasma membrane"/>
    <property type="evidence" value="ECO:0007669"/>
    <property type="project" value="TreeGrafter"/>
</dbReference>
<dbReference type="OrthoDB" id="9809813at2"/>
<reference evidence="2 3" key="1">
    <citation type="submission" date="2017-03" db="EMBL/GenBank/DDBJ databases">
        <authorList>
            <person name="Afonso C.L."/>
            <person name="Miller P.J."/>
            <person name="Scott M.A."/>
            <person name="Spackman E."/>
            <person name="Goraichik I."/>
            <person name="Dimitrov K.M."/>
            <person name="Suarez D.L."/>
            <person name="Swayne D.E."/>
        </authorList>
    </citation>
    <scope>NUCLEOTIDE SEQUENCE [LARGE SCALE GENOMIC DNA]</scope>
    <source>
        <strain evidence="2 3">CECT 7023</strain>
    </source>
</reference>
<evidence type="ECO:0000313" key="3">
    <source>
        <dbReference type="Proteomes" id="UP000193900"/>
    </source>
</evidence>